<dbReference type="Pfam" id="PF04542">
    <property type="entry name" value="Sigma70_r2"/>
    <property type="match status" value="1"/>
</dbReference>
<dbReference type="GO" id="GO:0000428">
    <property type="term" value="C:DNA-directed RNA polymerase complex"/>
    <property type="evidence" value="ECO:0007669"/>
    <property type="project" value="UniProtKB-KW"/>
</dbReference>
<dbReference type="InterPro" id="IPR036388">
    <property type="entry name" value="WH-like_DNA-bd_sf"/>
</dbReference>
<evidence type="ECO:0000313" key="8">
    <source>
        <dbReference type="Proteomes" id="UP001496674"/>
    </source>
</evidence>
<dbReference type="NCBIfam" id="TIGR02937">
    <property type="entry name" value="sigma70-ECF"/>
    <property type="match status" value="1"/>
</dbReference>
<evidence type="ECO:0000256" key="4">
    <source>
        <dbReference type="ARBA" id="ARBA00023163"/>
    </source>
</evidence>
<evidence type="ECO:0000256" key="3">
    <source>
        <dbReference type="ARBA" id="ARBA00023082"/>
    </source>
</evidence>
<gene>
    <name evidence="7" type="ORF">BSYN_15970</name>
</gene>
<comment type="similarity">
    <text evidence="1">Belongs to the sigma-70 factor family. ECF subfamily.</text>
</comment>
<keyword evidence="2" id="KW-0805">Transcription regulation</keyword>
<dbReference type="InterPro" id="IPR014284">
    <property type="entry name" value="RNA_pol_sigma-70_dom"/>
</dbReference>
<dbReference type="NCBIfam" id="TIGR02985">
    <property type="entry name" value="Sig70_bacteroi1"/>
    <property type="match status" value="1"/>
</dbReference>
<dbReference type="PANTHER" id="PTHR43133:SF46">
    <property type="entry name" value="RNA POLYMERASE SIGMA-70 FACTOR ECF SUBFAMILY"/>
    <property type="match status" value="1"/>
</dbReference>
<keyword evidence="7" id="KW-0240">DNA-directed RNA polymerase</keyword>
<dbReference type="InterPro" id="IPR013324">
    <property type="entry name" value="RNA_pol_sigma_r3/r4-like"/>
</dbReference>
<reference evidence="7 8" key="1">
    <citation type="submission" date="2023-04" db="EMBL/GenBank/DDBJ databases">
        <title>Draft genome sequence of acteroides sedimenti strain YN3PY1.</title>
        <authorList>
            <person name="Yoshida N."/>
        </authorList>
    </citation>
    <scope>NUCLEOTIDE SEQUENCE [LARGE SCALE GENOMIC DNA]</scope>
    <source>
        <strain evidence="7 8">YN3PY1</strain>
    </source>
</reference>
<accession>A0ABN6Z5I0</accession>
<dbReference type="CDD" id="cd06171">
    <property type="entry name" value="Sigma70_r4"/>
    <property type="match status" value="1"/>
</dbReference>
<evidence type="ECO:0000313" key="7">
    <source>
        <dbReference type="EMBL" id="BEG99332.1"/>
    </source>
</evidence>
<dbReference type="SUPFAM" id="SSF88946">
    <property type="entry name" value="Sigma2 domain of RNA polymerase sigma factors"/>
    <property type="match status" value="1"/>
</dbReference>
<dbReference type="InterPro" id="IPR039425">
    <property type="entry name" value="RNA_pol_sigma-70-like"/>
</dbReference>
<dbReference type="EMBL" id="AP028055">
    <property type="protein sequence ID" value="BEG99332.1"/>
    <property type="molecule type" value="Genomic_DNA"/>
</dbReference>
<dbReference type="InterPro" id="IPR014327">
    <property type="entry name" value="RNA_pol_sigma70_bacteroid"/>
</dbReference>
<evidence type="ECO:0000256" key="1">
    <source>
        <dbReference type="ARBA" id="ARBA00010641"/>
    </source>
</evidence>
<evidence type="ECO:0000256" key="2">
    <source>
        <dbReference type="ARBA" id="ARBA00023015"/>
    </source>
</evidence>
<protein>
    <submittedName>
        <fullName evidence="7">DNA-directed RNA polymerase sigma-70 factor</fullName>
    </submittedName>
</protein>
<sequence>MQEPFLNELRESGFYMNNKFEIKTLISEKVFEEIFNEYYDSLCSYLNTFTQDQDTIQEIVQEVFIKLWKNRENYQISDIKHYLFRATRNQALNHFRNIKAESHKLEEWVEYKKKSKEGRERIDIEKNLDLMQKAIETLPPKCREILILCKLSGWSYNEVAKHLNISTKTVENQMGIAIKKLKELLLQ</sequence>
<organism evidence="7 8">
    <name type="scientific">Bacteroides sedimenti</name>
    <dbReference type="NCBI Taxonomy" id="2136147"/>
    <lineage>
        <taxon>Bacteria</taxon>
        <taxon>Pseudomonadati</taxon>
        <taxon>Bacteroidota</taxon>
        <taxon>Bacteroidia</taxon>
        <taxon>Bacteroidales</taxon>
        <taxon>Bacteroidaceae</taxon>
        <taxon>Bacteroides</taxon>
    </lineage>
</organism>
<dbReference type="PANTHER" id="PTHR43133">
    <property type="entry name" value="RNA POLYMERASE ECF-TYPE SIGMA FACTO"/>
    <property type="match status" value="1"/>
</dbReference>
<dbReference type="Pfam" id="PF08281">
    <property type="entry name" value="Sigma70_r4_2"/>
    <property type="match status" value="1"/>
</dbReference>
<keyword evidence="3" id="KW-0731">Sigma factor</keyword>
<dbReference type="SUPFAM" id="SSF88659">
    <property type="entry name" value="Sigma3 and sigma4 domains of RNA polymerase sigma factors"/>
    <property type="match status" value="1"/>
</dbReference>
<name>A0ABN6Z5I0_9BACE</name>
<dbReference type="Proteomes" id="UP001496674">
    <property type="component" value="Chromosome"/>
</dbReference>
<dbReference type="InterPro" id="IPR013249">
    <property type="entry name" value="RNA_pol_sigma70_r4_t2"/>
</dbReference>
<proteinExistence type="inferred from homology"/>
<feature type="domain" description="RNA polymerase sigma-70 region 2" evidence="5">
    <location>
        <begin position="35"/>
        <end position="97"/>
    </location>
</feature>
<keyword evidence="4" id="KW-0804">Transcription</keyword>
<dbReference type="InterPro" id="IPR013325">
    <property type="entry name" value="RNA_pol_sigma_r2"/>
</dbReference>
<keyword evidence="8" id="KW-1185">Reference proteome</keyword>
<dbReference type="InterPro" id="IPR007627">
    <property type="entry name" value="RNA_pol_sigma70_r2"/>
</dbReference>
<evidence type="ECO:0000259" key="6">
    <source>
        <dbReference type="Pfam" id="PF08281"/>
    </source>
</evidence>
<dbReference type="Gene3D" id="1.10.1740.10">
    <property type="match status" value="1"/>
</dbReference>
<feature type="domain" description="RNA polymerase sigma factor 70 region 4 type 2" evidence="6">
    <location>
        <begin position="130"/>
        <end position="181"/>
    </location>
</feature>
<dbReference type="Gene3D" id="1.10.10.10">
    <property type="entry name" value="Winged helix-like DNA-binding domain superfamily/Winged helix DNA-binding domain"/>
    <property type="match status" value="1"/>
</dbReference>
<evidence type="ECO:0000259" key="5">
    <source>
        <dbReference type="Pfam" id="PF04542"/>
    </source>
</evidence>